<dbReference type="FunFam" id="3.90.400.10:FF:000002">
    <property type="entry name" value="Sucrose isomerase"/>
    <property type="match status" value="1"/>
</dbReference>
<sequence length="561" mass="65185">MGNQQSQDQTQAWWQSGVIYQIYPLTFSDGNGNGTGDISGIIRRLDYLNDGNLDSQTSLGIDAIWLSPVNDSPMIDNGYDISDYRNICPIFGTLAEFETLIAEAHQRGIRIIMDMVLNHSSNQHPWFIESSKSKDNDKSDWYIWQDPGYKDGLPNNWLSYFGGTGWTYCEAREQYYFHIFNKNQPDLNWRNPEVKAAIFDVLRYWLDKGIDGFRLDASSVYSKDQYFRDNPVKFGATDKNAYHNQHHLYDKDLPENHQIIREIRSLIDEYDDRVLIGETFIDSRLYDSTSFYGINNDELHLPFAFEFPFSPWYPGYLQREIQKKERITPEGAWPTYFLDNHDIPRHLSRWIECALCTNPQAIAKAAATLLLTMRGTPVLYYGQELGMVDFEDIPPEKLQDKAVTNSPSGEAPPNRDGARTPMQWDDSANAGFSFGKDVEPWLPVHPNYQEVNVEAAIADPDSVWHFYRSLIQSQKQSEALRQGRWRTLIHYPYEHMAYIRETDQERVLVMINFAYEQPFELDIPVERENWRVLVSNKTEAGKLIDLPETLQAFEINVLRKE</sequence>
<name>A0A2W1JL01_9CYAN</name>
<dbReference type="SMART" id="SM00642">
    <property type="entry name" value="Aamy"/>
    <property type="match status" value="1"/>
</dbReference>
<feature type="region of interest" description="Disordered" evidence="4">
    <location>
        <begin position="399"/>
        <end position="421"/>
    </location>
</feature>
<organism evidence="6 7">
    <name type="scientific">Acaryochloris thomasi RCC1774</name>
    <dbReference type="NCBI Taxonomy" id="1764569"/>
    <lineage>
        <taxon>Bacteria</taxon>
        <taxon>Bacillati</taxon>
        <taxon>Cyanobacteriota</taxon>
        <taxon>Cyanophyceae</taxon>
        <taxon>Acaryochloridales</taxon>
        <taxon>Acaryochloridaceae</taxon>
        <taxon>Acaryochloris</taxon>
        <taxon>Acaryochloris thomasi</taxon>
    </lineage>
</organism>
<dbReference type="Pfam" id="PF16657">
    <property type="entry name" value="Malt_amylase_C"/>
    <property type="match status" value="1"/>
</dbReference>
<dbReference type="SUPFAM" id="SSF51011">
    <property type="entry name" value="Glycosyl hydrolase domain"/>
    <property type="match status" value="1"/>
</dbReference>
<dbReference type="SUPFAM" id="SSF51445">
    <property type="entry name" value="(Trans)glycosidases"/>
    <property type="match status" value="1"/>
</dbReference>
<protein>
    <submittedName>
        <fullName evidence="6">Oligo-1,6-glucosidase</fullName>
        <ecNumber evidence="6">3.2.1.10</ecNumber>
    </submittedName>
</protein>
<keyword evidence="7" id="KW-1185">Reference proteome</keyword>
<evidence type="ECO:0000256" key="3">
    <source>
        <dbReference type="ARBA" id="ARBA00023295"/>
    </source>
</evidence>
<evidence type="ECO:0000256" key="1">
    <source>
        <dbReference type="ARBA" id="ARBA00008061"/>
    </source>
</evidence>
<dbReference type="InterPro" id="IPR045857">
    <property type="entry name" value="O16G_dom_2"/>
</dbReference>
<dbReference type="Proteomes" id="UP000248857">
    <property type="component" value="Unassembled WGS sequence"/>
</dbReference>
<dbReference type="GO" id="GO:0004574">
    <property type="term" value="F:oligo-1,6-glucosidase activity"/>
    <property type="evidence" value="ECO:0007669"/>
    <property type="project" value="UniProtKB-EC"/>
</dbReference>
<keyword evidence="2 6" id="KW-0378">Hydrolase</keyword>
<evidence type="ECO:0000313" key="6">
    <source>
        <dbReference type="EMBL" id="PZD71602.1"/>
    </source>
</evidence>
<dbReference type="Gene3D" id="2.60.40.1180">
    <property type="entry name" value="Golgi alpha-mannosidase II"/>
    <property type="match status" value="1"/>
</dbReference>
<dbReference type="InterPro" id="IPR017853">
    <property type="entry name" value="GH"/>
</dbReference>
<dbReference type="Pfam" id="PF00128">
    <property type="entry name" value="Alpha-amylase"/>
    <property type="match status" value="1"/>
</dbReference>
<dbReference type="EC" id="3.2.1.10" evidence="6"/>
<dbReference type="InterPro" id="IPR013780">
    <property type="entry name" value="Glyco_hydro_b"/>
</dbReference>
<evidence type="ECO:0000313" key="7">
    <source>
        <dbReference type="Proteomes" id="UP000248857"/>
    </source>
</evidence>
<dbReference type="PANTHER" id="PTHR10357">
    <property type="entry name" value="ALPHA-AMYLASE FAMILY MEMBER"/>
    <property type="match status" value="1"/>
</dbReference>
<evidence type="ECO:0000256" key="2">
    <source>
        <dbReference type="ARBA" id="ARBA00022801"/>
    </source>
</evidence>
<feature type="domain" description="Glycosyl hydrolase family 13 catalytic" evidence="5">
    <location>
        <begin position="21"/>
        <end position="419"/>
    </location>
</feature>
<dbReference type="PANTHER" id="PTHR10357:SF179">
    <property type="entry name" value="NEUTRAL AND BASIC AMINO ACID TRANSPORT PROTEIN RBAT"/>
    <property type="match status" value="1"/>
</dbReference>
<proteinExistence type="inferred from homology"/>
<dbReference type="EMBL" id="PQWO01000015">
    <property type="protein sequence ID" value="PZD71602.1"/>
    <property type="molecule type" value="Genomic_DNA"/>
</dbReference>
<gene>
    <name evidence="6" type="primary">malL_2</name>
    <name evidence="6" type="ORF">C1752_05038</name>
</gene>
<dbReference type="RefSeq" id="WP_110987846.1">
    <property type="nucleotide sequence ID" value="NZ_CAWNWM010000015.1"/>
</dbReference>
<reference evidence="6 7" key="1">
    <citation type="journal article" date="2018" name="Sci. Rep.">
        <title>A novel species of the marine cyanobacterium Acaryochloris with a unique pigment content and lifestyle.</title>
        <authorList>
            <person name="Partensky F."/>
            <person name="Six C."/>
            <person name="Ratin M."/>
            <person name="Garczarek L."/>
            <person name="Vaulot D."/>
            <person name="Probert I."/>
            <person name="Calteau A."/>
            <person name="Gourvil P."/>
            <person name="Marie D."/>
            <person name="Grebert T."/>
            <person name="Bouchier C."/>
            <person name="Le Panse S."/>
            <person name="Gachenot M."/>
            <person name="Rodriguez F."/>
            <person name="Garrido J.L."/>
        </authorList>
    </citation>
    <scope>NUCLEOTIDE SEQUENCE [LARGE SCALE GENOMIC DNA]</scope>
    <source>
        <strain evidence="6 7">RCC1774</strain>
    </source>
</reference>
<evidence type="ECO:0000256" key="4">
    <source>
        <dbReference type="SAM" id="MobiDB-lite"/>
    </source>
</evidence>
<dbReference type="InterPro" id="IPR006047">
    <property type="entry name" value="GH13_cat_dom"/>
</dbReference>
<accession>A0A2W1JL01</accession>
<dbReference type="InterPro" id="IPR032091">
    <property type="entry name" value="Malt_amylase-like_C"/>
</dbReference>
<dbReference type="GO" id="GO:0009313">
    <property type="term" value="P:oligosaccharide catabolic process"/>
    <property type="evidence" value="ECO:0007669"/>
    <property type="project" value="TreeGrafter"/>
</dbReference>
<keyword evidence="3 6" id="KW-0326">Glycosidase</keyword>
<dbReference type="Gene3D" id="3.20.20.80">
    <property type="entry name" value="Glycosidases"/>
    <property type="match status" value="1"/>
</dbReference>
<dbReference type="AlphaFoldDB" id="A0A2W1JL01"/>
<comment type="caution">
    <text evidence="6">The sequence shown here is derived from an EMBL/GenBank/DDBJ whole genome shotgun (WGS) entry which is preliminary data.</text>
</comment>
<dbReference type="GO" id="GO:0004556">
    <property type="term" value="F:alpha-amylase activity"/>
    <property type="evidence" value="ECO:0007669"/>
    <property type="project" value="TreeGrafter"/>
</dbReference>
<comment type="similarity">
    <text evidence="1">Belongs to the glycosyl hydrolase 13 family.</text>
</comment>
<dbReference type="CDD" id="cd11333">
    <property type="entry name" value="AmyAc_SI_OligoGlu_DGase"/>
    <property type="match status" value="1"/>
</dbReference>
<dbReference type="OrthoDB" id="9805159at2"/>
<evidence type="ECO:0000259" key="5">
    <source>
        <dbReference type="SMART" id="SM00642"/>
    </source>
</evidence>
<dbReference type="Gene3D" id="3.90.400.10">
    <property type="entry name" value="Oligo-1,6-glucosidase, Domain 2"/>
    <property type="match status" value="1"/>
</dbReference>